<dbReference type="RefSeq" id="WP_097804559.1">
    <property type="nucleotide sequence ID" value="NZ_FXYH01000006.1"/>
</dbReference>
<name>A0A238KDR9_9RHOB</name>
<dbReference type="Proteomes" id="UP000220836">
    <property type="component" value="Unassembled WGS sequence"/>
</dbReference>
<organism evidence="1 2">
    <name type="scientific">Pelagimonas varians</name>
    <dbReference type="NCBI Taxonomy" id="696760"/>
    <lineage>
        <taxon>Bacteria</taxon>
        <taxon>Pseudomonadati</taxon>
        <taxon>Pseudomonadota</taxon>
        <taxon>Alphaproteobacteria</taxon>
        <taxon>Rhodobacterales</taxon>
        <taxon>Roseobacteraceae</taxon>
        <taxon>Pelagimonas</taxon>
    </lineage>
</organism>
<evidence type="ECO:0008006" key="3">
    <source>
        <dbReference type="Google" id="ProtNLM"/>
    </source>
</evidence>
<dbReference type="InterPro" id="IPR011231">
    <property type="entry name" value="Phage_VT1-Sakai_H0018"/>
</dbReference>
<dbReference type="AlphaFoldDB" id="A0A238KDR9"/>
<dbReference type="EMBL" id="FXYH01000006">
    <property type="protein sequence ID" value="SMX40604.1"/>
    <property type="molecule type" value="Genomic_DNA"/>
</dbReference>
<reference evidence="1 2" key="1">
    <citation type="submission" date="2017-05" db="EMBL/GenBank/DDBJ databases">
        <authorList>
            <person name="Song R."/>
            <person name="Chenine A.L."/>
            <person name="Ruprecht R.M."/>
        </authorList>
    </citation>
    <scope>NUCLEOTIDE SEQUENCE [LARGE SCALE GENOMIC DNA]</scope>
    <source>
        <strain evidence="1 2">CECT 8663</strain>
    </source>
</reference>
<proteinExistence type="predicted"/>
<evidence type="ECO:0000313" key="1">
    <source>
        <dbReference type="EMBL" id="SMX40604.1"/>
    </source>
</evidence>
<keyword evidence="2" id="KW-1185">Reference proteome</keyword>
<accession>A0A238KDR9</accession>
<gene>
    <name evidence="1" type="ORF">PEV8663_02057</name>
</gene>
<dbReference type="OrthoDB" id="5365964at2"/>
<protein>
    <recommendedName>
        <fullName evidence="3">DUF2190 family protein</fullName>
    </recommendedName>
</protein>
<evidence type="ECO:0000313" key="2">
    <source>
        <dbReference type="Proteomes" id="UP000220836"/>
    </source>
</evidence>
<sequence length="110" mass="11455">MKNYIQPGGHLTLAAPRILKSGEGALVGDIFGVAQAAAQSGEDTVLIRHGVFELAKSSAQAWTRGAKIYWDNTNFRCTTAASGNTLIGAATAVANNPSDTGRVLLDGVIR</sequence>
<dbReference type="Pfam" id="PF09956">
    <property type="entry name" value="Phage_cement_2"/>
    <property type="match status" value="1"/>
</dbReference>
<dbReference type="PIRSF" id="PIRSF030771">
    <property type="entry name" value="UCP030771"/>
    <property type="match status" value="1"/>
</dbReference>